<sequence length="129" mass="15136">MRIESTGKKRKKRKILKKRVKKCFDRWTDLAKAVDFDSLFFLILKERVLDSCNEEFSAFIKAKHPSTVCELKKYAAAFTESRPTKTFRKANDQMAFSAAFQGAHLPDYVRGQPYSRYPNFHSDRRFSRG</sequence>
<evidence type="ECO:0000313" key="2">
    <source>
        <dbReference type="Proteomes" id="UP000762676"/>
    </source>
</evidence>
<evidence type="ECO:0000313" key="1">
    <source>
        <dbReference type="EMBL" id="GFR69189.1"/>
    </source>
</evidence>
<name>A0AAV4F897_9GAST</name>
<comment type="caution">
    <text evidence="1">The sequence shown here is derived from an EMBL/GenBank/DDBJ whole genome shotgun (WGS) entry which is preliminary data.</text>
</comment>
<reference evidence="1 2" key="1">
    <citation type="journal article" date="2021" name="Elife">
        <title>Chloroplast acquisition without the gene transfer in kleptoplastic sea slugs, Plakobranchus ocellatus.</title>
        <authorList>
            <person name="Maeda T."/>
            <person name="Takahashi S."/>
            <person name="Yoshida T."/>
            <person name="Shimamura S."/>
            <person name="Takaki Y."/>
            <person name="Nagai Y."/>
            <person name="Toyoda A."/>
            <person name="Suzuki Y."/>
            <person name="Arimoto A."/>
            <person name="Ishii H."/>
            <person name="Satoh N."/>
            <person name="Nishiyama T."/>
            <person name="Hasebe M."/>
            <person name="Maruyama T."/>
            <person name="Minagawa J."/>
            <person name="Obokata J."/>
            <person name="Shigenobu S."/>
        </authorList>
    </citation>
    <scope>NUCLEOTIDE SEQUENCE [LARGE SCALE GENOMIC DNA]</scope>
</reference>
<accession>A0AAV4F897</accession>
<dbReference type="AlphaFoldDB" id="A0AAV4F897"/>
<proteinExistence type="predicted"/>
<protein>
    <submittedName>
        <fullName evidence="1">Uncharacterized protein</fullName>
    </submittedName>
</protein>
<keyword evidence="2" id="KW-1185">Reference proteome</keyword>
<dbReference type="EMBL" id="BMAT01007695">
    <property type="protein sequence ID" value="GFR69189.1"/>
    <property type="molecule type" value="Genomic_DNA"/>
</dbReference>
<dbReference type="Proteomes" id="UP000762676">
    <property type="component" value="Unassembled WGS sequence"/>
</dbReference>
<organism evidence="1 2">
    <name type="scientific">Elysia marginata</name>
    <dbReference type="NCBI Taxonomy" id="1093978"/>
    <lineage>
        <taxon>Eukaryota</taxon>
        <taxon>Metazoa</taxon>
        <taxon>Spiralia</taxon>
        <taxon>Lophotrochozoa</taxon>
        <taxon>Mollusca</taxon>
        <taxon>Gastropoda</taxon>
        <taxon>Heterobranchia</taxon>
        <taxon>Euthyneura</taxon>
        <taxon>Panpulmonata</taxon>
        <taxon>Sacoglossa</taxon>
        <taxon>Placobranchoidea</taxon>
        <taxon>Plakobranchidae</taxon>
        <taxon>Elysia</taxon>
    </lineage>
</organism>
<gene>
    <name evidence="1" type="ORF">ElyMa_003751200</name>
</gene>